<evidence type="ECO:0000313" key="4">
    <source>
        <dbReference type="EMBL" id="KAG9320954.1"/>
    </source>
</evidence>
<dbReference type="AlphaFoldDB" id="A0A9P8A205"/>
<dbReference type="Pfam" id="PF13561">
    <property type="entry name" value="adh_short_C2"/>
    <property type="match status" value="1"/>
</dbReference>
<name>A0A9P8A205_MORAP</name>
<dbReference type="PANTHER" id="PTHR48107:SF7">
    <property type="entry name" value="RE15974P"/>
    <property type="match status" value="1"/>
</dbReference>
<dbReference type="PANTHER" id="PTHR48107">
    <property type="entry name" value="NADPH-DEPENDENT ALDEHYDE REDUCTASE-LIKE PROTEIN, CHLOROPLASTIC-RELATED"/>
    <property type="match status" value="1"/>
</dbReference>
<evidence type="ECO:0000256" key="1">
    <source>
        <dbReference type="ARBA" id="ARBA00006484"/>
    </source>
</evidence>
<organism evidence="4 5">
    <name type="scientific">Mortierella alpina</name>
    <name type="common">Oleaginous fungus</name>
    <name type="synonym">Mortierella renispora</name>
    <dbReference type="NCBI Taxonomy" id="64518"/>
    <lineage>
        <taxon>Eukaryota</taxon>
        <taxon>Fungi</taxon>
        <taxon>Fungi incertae sedis</taxon>
        <taxon>Mucoromycota</taxon>
        <taxon>Mortierellomycotina</taxon>
        <taxon>Mortierellomycetes</taxon>
        <taxon>Mortierellales</taxon>
        <taxon>Mortierellaceae</taxon>
        <taxon>Mortierella</taxon>
    </lineage>
</organism>
<evidence type="ECO:0000256" key="3">
    <source>
        <dbReference type="ARBA" id="ARBA00023002"/>
    </source>
</evidence>
<proteinExistence type="inferred from homology"/>
<dbReference type="SUPFAM" id="SSF51735">
    <property type="entry name" value="NAD(P)-binding Rossmann-fold domains"/>
    <property type="match status" value="1"/>
</dbReference>
<dbReference type="InterPro" id="IPR020904">
    <property type="entry name" value="Sc_DH/Rdtase_CS"/>
</dbReference>
<keyword evidence="3" id="KW-0560">Oxidoreductase</keyword>
<dbReference type="PRINTS" id="PR00081">
    <property type="entry name" value="GDHRDH"/>
</dbReference>
<dbReference type="Gene3D" id="3.40.50.720">
    <property type="entry name" value="NAD(P)-binding Rossmann-like Domain"/>
    <property type="match status" value="1"/>
</dbReference>
<dbReference type="GO" id="GO:0016614">
    <property type="term" value="F:oxidoreductase activity, acting on CH-OH group of donors"/>
    <property type="evidence" value="ECO:0007669"/>
    <property type="project" value="UniProtKB-ARBA"/>
</dbReference>
<dbReference type="PRINTS" id="PR00080">
    <property type="entry name" value="SDRFAMILY"/>
</dbReference>
<gene>
    <name evidence="4" type="ORF">KVV02_003443</name>
</gene>
<dbReference type="Proteomes" id="UP000717515">
    <property type="component" value="Unassembled WGS sequence"/>
</dbReference>
<accession>A0A9P8A205</accession>
<keyword evidence="2" id="KW-0521">NADP</keyword>
<dbReference type="InterPro" id="IPR002347">
    <property type="entry name" value="SDR_fam"/>
</dbReference>
<protein>
    <submittedName>
        <fullName evidence="4">Uncharacterized protein</fullName>
    </submittedName>
</protein>
<sequence>MTTSRRVAIVTGASRGIGRGIALRLAKDGFNVVINYQSNAAKAQELVNEIAAQHPTHHDKNHEPVRAVAIQGDAAKTTDGKRLLEETIAAFGRLDIVVFNAAWVNTGSIRDTTEELFAEAIDTNVKGPLFFSKLAQPYLEKAQKEANAVKNGGSPLGGSRIINISSVVATMSDPQGDFLLYTITKGALNQLTRVLARDQDFGAKGITVNGIAPGPVDTDALRKIPEPLLQALRETAPQKRLGEVEDIADAVSFLASNESRWVNGQTIGASGGGVV</sequence>
<comment type="caution">
    <text evidence="4">The sequence shown here is derived from an EMBL/GenBank/DDBJ whole genome shotgun (WGS) entry which is preliminary data.</text>
</comment>
<reference evidence="4" key="1">
    <citation type="submission" date="2021-07" db="EMBL/GenBank/DDBJ databases">
        <title>Draft genome of Mortierella alpina, strain LL118, isolated from an aspen leaf litter sample.</title>
        <authorList>
            <person name="Yang S."/>
            <person name="Vinatzer B.A."/>
        </authorList>
    </citation>
    <scope>NUCLEOTIDE SEQUENCE</scope>
    <source>
        <strain evidence="4">LL118</strain>
    </source>
</reference>
<dbReference type="EMBL" id="JAIFTL010000243">
    <property type="protein sequence ID" value="KAG9320954.1"/>
    <property type="molecule type" value="Genomic_DNA"/>
</dbReference>
<dbReference type="FunFam" id="3.40.50.720:FF:000084">
    <property type="entry name" value="Short-chain dehydrogenase reductase"/>
    <property type="match status" value="1"/>
</dbReference>
<evidence type="ECO:0000256" key="2">
    <source>
        <dbReference type="ARBA" id="ARBA00022857"/>
    </source>
</evidence>
<comment type="similarity">
    <text evidence="1">Belongs to the short-chain dehydrogenases/reductases (SDR) family.</text>
</comment>
<dbReference type="PROSITE" id="PS00061">
    <property type="entry name" value="ADH_SHORT"/>
    <property type="match status" value="1"/>
</dbReference>
<evidence type="ECO:0000313" key="5">
    <source>
        <dbReference type="Proteomes" id="UP000717515"/>
    </source>
</evidence>
<dbReference type="InterPro" id="IPR036291">
    <property type="entry name" value="NAD(P)-bd_dom_sf"/>
</dbReference>